<dbReference type="PANTHER" id="PTHR24376">
    <property type="entry name" value="ZINC FINGER PROTEIN"/>
    <property type="match status" value="1"/>
</dbReference>
<feature type="compositionally biased region" description="Low complexity" evidence="12">
    <location>
        <begin position="2042"/>
        <end position="2053"/>
    </location>
</feature>
<evidence type="ECO:0000256" key="5">
    <source>
        <dbReference type="ARBA" id="ARBA00022771"/>
    </source>
</evidence>
<feature type="compositionally biased region" description="Basic and acidic residues" evidence="12">
    <location>
        <begin position="601"/>
        <end position="611"/>
    </location>
</feature>
<feature type="domain" description="C2H2-type" evidence="13">
    <location>
        <begin position="1962"/>
        <end position="1989"/>
    </location>
</feature>
<proteinExistence type="inferred from homology"/>
<dbReference type="InterPro" id="IPR036236">
    <property type="entry name" value="Znf_C2H2_sf"/>
</dbReference>
<feature type="domain" description="C2H2-type" evidence="13">
    <location>
        <begin position="2334"/>
        <end position="2361"/>
    </location>
</feature>
<reference evidence="14" key="2">
    <citation type="submission" date="2025-08" db="UniProtKB">
        <authorList>
            <consortium name="Ensembl"/>
        </authorList>
    </citation>
    <scope>IDENTIFICATION</scope>
</reference>
<feature type="domain" description="C2H2-type" evidence="13">
    <location>
        <begin position="2491"/>
        <end position="2518"/>
    </location>
</feature>
<feature type="compositionally biased region" description="Polar residues" evidence="12">
    <location>
        <begin position="843"/>
        <end position="861"/>
    </location>
</feature>
<feature type="domain" description="C2H2-type" evidence="13">
    <location>
        <begin position="2517"/>
        <end position="2544"/>
    </location>
</feature>
<sequence length="2995" mass="339192">MAHGWNSYYRNLPPMSSDRGALRRTSDTEGNFSNFIGQEFSNPVTSHEHHLNNSNYCTNYYPNPGISNPSSDCIYQRYSSETHWQAGEHTGKRYFQRCTKSDMPDYATDGFHTSEIQDIGFKQECGTAATSFLENYSDVSSCSDEAKPSCNYVTGKPKTDFPPENTSSDWISTHTGSMTFPAVSPSISETDVTIQSGNDVWAQNKMHSQGNTVESSTGKDQSGATSYMTTKKFDTVHVKNDYGRKQEKKIRAFTQDKCSDISRNMERGQGNMIEKVACADDAEMTSTTPTTLPTEEKNLSDEVMQEKLDSENQEFKHLNSVADDHNKSDVEKTKNEVPMKEKNALCFLKNEISESHLRQENVTSLSEDSLTYKICGMDTNLNSQHECSIAGITKDSLSPDSGDTCQSVSERIPASKNRAVSNCVESSLQWQNSDTNANLRPFNDLAGEEQKTKETAKTDCSEPSFVNDSVVKPGIGIDVSEETKTTISLEENTTTSSANQDSSQKNEQKDGILLESCIQPVTPETNETGISMEPERASTPSMAEPVTLDTNETGMSTEPEGASTPSMAEPVTPDKNETGMSTEPERASTTSMAEPLTSDTNETRMSTEPERASTPSMAEPLTPDTNETRMSTEPERASTPSMAEPLTPDTNETGMSTEPEGASTPSMAEPLTPDANETGMSTEPERASTASMKEPVTPDMNETRISTELEKAGAPTMAEAVTPDTNETRIPTEPERSSTTSMKEPITPDTNDTGISTEPERASTPSMAEPDAITSVTKDNSLGAFRSLETCLKLNASSTETPSFSEMEWTEQGCKPLIDQDLSFKKTDAEETSCPHEDVAENAQESSEEMNVSTDEPSVSDTLYGEPLSREESSCDPDETELELDEDRYGDNDKFHSERQEPQLKFSAQLEKFLHPVVILTSLESTDGSREFYHCAECSHATSNVDGLIAHHHCSHTMIDVQFCRTCNLYELRNEETKKHECGIIRKRMKISADEEQQQKTKLGRHKCDKCGKRFSRIMPFIQHMRIHTGKTPFRCNGCGVYFSQPCALTKHKKVPGRCKQTLLRKANSGTVGSKNQMPLQKNRVEDNKFAKIRKCSVKLVDIAKTTQCYMCGRSYPSVAKANKHRYAVHNMRSVSMLLKHFASERKHDIKTTKHKCPLCPRIFKYSYNRARHLRDCVRDAIYGGKRKVNGNYQCPLCYATFSLPHNRYRHINTVCLRAYLSRLAKDKEIPITQETGNGQKILPQDHKQKTQPKENEQKKHILPTSPAKSEPRYKCGLCPAVFYHASGKYRHKKKHELYKLSGKMIRYRKSVFSVPSKPTLSSSTKTEESEDSLKSTEENRRLVLDCQFCGKFFSSLKSLKNHQVRHRGEKPYSCLECGRGFKRRNHLIGHRRVHQKKIQCTVCRKILPTIGELIQHRSQHPQKGLLKCPECPQQFQYPVYLLRHLTTHQHKENKASQLDETPSSKPEQLLESQEQTNSDVLRCSLCNEEFDDAQTLRKHCLTHISRSSSNRCPFCEKGFACRQYLLRHMLQHTGNKAFSCTQCGKQFYRLMFLKLHSQKCSSTPQQFATTTPTKTKNRYFCSICPRTFSKKMRMRNHLIAHKKNALQLCSPCGQYYGFNKIKQHQIECPGITKNNDSLLLSPVESSIECTSQTDKDDEDVDADVDNDDNDNETTPQSRTDKLLPLKCPHCPKRFRFRSVQLRHLVSHTGLQPYACMRCGKRFGSQTSCMQHEAFCDGIRKDGLLKSKRDAVNKQSDIPPAEKTAGHSQADSEAEYKCKFCTKTFMKARSLRRHILTHNEVKPYRCKACDGCFSRYDHLKVHQSRCKGRKRRLEVCIPKISLDDVGKGWKIRFGNEPSEKKDTFECEVCTRSFSAQSKLSRHVTMFHTAKLYKCSRCGSAFSHEKSLKKHRKVNRCRRSSIQGSAVPPDATNPAAENVTGHLPRMSRILNRIQPIQNKKHKYGCTYCPRVFANNSHLEVHIRLHTGEKPYSCKYCDETFIRKDYLHRHFPKCTMREQESTTLCDRCGSFFPSSKLENHKKSCTTTSGPSTSPPKRTRQSTTVSPPKGFSCAYCSSHFLLFSQLQEHFLASHKQETTESPASTAPLQQHLSNIPNDKEDTGDESCDESVGNDALVTSERGSPLESEVPKKFFCFDCKTSFANKAGLAGHQRTHQNHNPFTCTMCKKCFANKTLLRNHSRKCRKNDLTTTQPEGPLKATLDFAVNDSVLVFKERSETTGSGVLQTNFSCKDNLTDDSSDDSEANAEPNREKKEVQYQCSECDQTFTDGLMLISHLEDHGRQEQEKKRNTCTRCGRFCANQANLEKHMKMHGISKKHSCLQCFKMFFTLAELEDHKTCHDPKKPYSCKLCHQRFLTRPALCNHIREEHADEAFTCRFCSKMYASKRSLVRHYKKWHMNEQREPKNTLEAKDSDVQKLINKANTSGESDNDENIGSGDSDSDMAPYFPCHVCGKTFTTSENLEDHQLCHLGEKPHECEECGKCFFQASQLQQHQRMHQSEFQCPTCGKGFVSLFALRKHKQSHGKIHPYRCSKCHISFKCQSQLTEHMFTHQEDNFPCDICNEVFVSKSSRAEHRKSHTIFHDRALPGVSQTEQDQPSQVSESSLGYSTELKYRCGVCHERFRDPEGLSEHGCMAAKERPYSCSECDKHFLHASHLKKHRSTHLSSVSSDAYPCNQCNTTFYSTKDFLSHLNNPDDIVVEIKRESDDEGEGPIPTFICPVCHKCFPSGIELIYHFPTHPDGAYKCEKRTHTEKKEEGHRVSPQTPAAAVKCSDCGQSFSGYDALHKHNCSHRWQTAVGTSFSKPSSHTYYQGDEEEEVDVTGEELYDCPACSKQFSSKSSLLEHQNMDHFAEKPFKCEICGKSFARRRYLTRHKHIHSQNAAVSDTQQPQTKRFSCGQCNARFSMKQDLSEHMRLHAERAVGDYRCDMCYKSFSQWSLLRQHQESHVGEVVYECTECDKAFAFPHLLEEHQQTHAGSSH</sequence>
<dbReference type="GO" id="GO:0008270">
    <property type="term" value="F:zinc ion binding"/>
    <property type="evidence" value="ECO:0007669"/>
    <property type="project" value="UniProtKB-KW"/>
</dbReference>
<feature type="compositionally biased region" description="Low complexity" evidence="12">
    <location>
        <begin position="1316"/>
        <end position="1325"/>
    </location>
</feature>
<dbReference type="SUPFAM" id="SSF57667">
    <property type="entry name" value="beta-beta-alpha zinc fingers"/>
    <property type="match status" value="20"/>
</dbReference>
<dbReference type="PROSITE" id="PS50157">
    <property type="entry name" value="ZINC_FINGER_C2H2_2"/>
    <property type="match status" value="40"/>
</dbReference>
<dbReference type="Pfam" id="PF00096">
    <property type="entry name" value="zf-C2H2"/>
    <property type="match status" value="13"/>
</dbReference>
<feature type="domain" description="C2H2-type" evidence="13">
    <location>
        <begin position="2657"/>
        <end position="2684"/>
    </location>
</feature>
<dbReference type="FunFam" id="3.30.160.60:FF:000446">
    <property type="entry name" value="Zinc finger protein"/>
    <property type="match status" value="1"/>
</dbReference>
<evidence type="ECO:0000259" key="13">
    <source>
        <dbReference type="PROSITE" id="PS50157"/>
    </source>
</evidence>
<feature type="domain" description="C2H2-type" evidence="13">
    <location>
        <begin position="2390"/>
        <end position="2418"/>
    </location>
</feature>
<feature type="domain" description="C2H2-type" evidence="13">
    <location>
        <begin position="1990"/>
        <end position="2008"/>
    </location>
</feature>
<feature type="region of interest" description="Disordered" evidence="12">
    <location>
        <begin position="2091"/>
        <end position="2128"/>
    </location>
</feature>
<feature type="region of interest" description="Disordered" evidence="12">
    <location>
        <begin position="1316"/>
        <end position="1335"/>
    </location>
</feature>
<feature type="compositionally biased region" description="Polar residues" evidence="12">
    <location>
        <begin position="2605"/>
        <end position="2620"/>
    </location>
</feature>
<dbReference type="GO" id="GO:0005634">
    <property type="term" value="C:nucleus"/>
    <property type="evidence" value="ECO:0007669"/>
    <property type="project" value="UniProtKB-SubCell"/>
</dbReference>
<feature type="domain" description="C2H2-type" evidence="13">
    <location>
        <begin position="2968"/>
        <end position="2995"/>
    </location>
</feature>
<evidence type="ECO:0000256" key="10">
    <source>
        <dbReference type="ARBA" id="ARBA00023242"/>
    </source>
</evidence>
<dbReference type="PANTHER" id="PTHR24376:SF235">
    <property type="entry name" value="C2H2-TYPE DOMAIN-CONTAINING PROTEIN"/>
    <property type="match status" value="1"/>
</dbReference>
<dbReference type="InterPro" id="IPR013087">
    <property type="entry name" value="Znf_C2H2_type"/>
</dbReference>
<evidence type="ECO:0000256" key="8">
    <source>
        <dbReference type="ARBA" id="ARBA00023125"/>
    </source>
</evidence>
<feature type="region of interest" description="Disordered" evidence="12">
    <location>
        <begin position="2037"/>
        <end position="2064"/>
    </location>
</feature>
<feature type="region of interest" description="Disordered" evidence="12">
    <location>
        <begin position="449"/>
        <end position="469"/>
    </location>
</feature>
<feature type="domain" description="C2H2-type" evidence="13">
    <location>
        <begin position="2545"/>
        <end position="2572"/>
    </location>
</feature>
<feature type="domain" description="C2H2-type" evidence="13">
    <location>
        <begin position="1539"/>
        <end position="1568"/>
    </location>
</feature>
<dbReference type="GO" id="GO:0001228">
    <property type="term" value="F:DNA-binding transcription activator activity, RNA polymerase II-specific"/>
    <property type="evidence" value="ECO:0007669"/>
    <property type="project" value="TreeGrafter"/>
</dbReference>
<dbReference type="PROSITE" id="PS00028">
    <property type="entry name" value="ZINC_FINGER_C2H2_1"/>
    <property type="match status" value="34"/>
</dbReference>
<evidence type="ECO:0000256" key="2">
    <source>
        <dbReference type="ARBA" id="ARBA00006991"/>
    </source>
</evidence>
<feature type="region of interest" description="Disordered" evidence="12">
    <location>
        <begin position="2249"/>
        <end position="2272"/>
    </location>
</feature>
<dbReference type="OMA" id="PVCHQCF"/>
<feature type="region of interest" description="Disordered" evidence="12">
    <location>
        <begin position="1452"/>
        <end position="1476"/>
    </location>
</feature>
<feature type="compositionally biased region" description="Basic and acidic residues" evidence="12">
    <location>
        <begin position="626"/>
        <end position="636"/>
    </location>
</feature>
<keyword evidence="10" id="KW-0539">Nucleus</keyword>
<feature type="compositionally biased region" description="Basic and acidic residues" evidence="12">
    <location>
        <begin position="1244"/>
        <end position="1260"/>
    </location>
</feature>
<feature type="compositionally biased region" description="Basic and acidic residues" evidence="12">
    <location>
        <begin position="726"/>
        <end position="736"/>
    </location>
</feature>
<feature type="domain" description="C2H2-type" evidence="13">
    <location>
        <begin position="1686"/>
        <end position="1713"/>
    </location>
</feature>
<feature type="domain" description="C2H2-type" evidence="13">
    <location>
        <begin position="1427"/>
        <end position="1454"/>
    </location>
</feature>
<feature type="domain" description="C2H2-type" evidence="13">
    <location>
        <begin position="1714"/>
        <end position="1741"/>
    </location>
</feature>
<feature type="compositionally biased region" description="Acidic residues" evidence="12">
    <location>
        <begin position="2252"/>
        <end position="2261"/>
    </location>
</feature>
<feature type="domain" description="C2H2-type" evidence="13">
    <location>
        <begin position="2910"/>
        <end position="2937"/>
    </location>
</feature>
<dbReference type="SMART" id="SM00355">
    <property type="entry name" value="ZnF_C2H2"/>
    <property type="match status" value="46"/>
</dbReference>
<feature type="domain" description="C2H2-type" evidence="13">
    <location>
        <begin position="1580"/>
        <end position="1602"/>
    </location>
</feature>
<evidence type="ECO:0000256" key="3">
    <source>
        <dbReference type="ARBA" id="ARBA00022723"/>
    </source>
</evidence>
<feature type="compositionally biased region" description="Polar residues" evidence="12">
    <location>
        <begin position="587"/>
        <end position="600"/>
    </location>
</feature>
<dbReference type="FunFam" id="3.30.160.60:FF:000045">
    <property type="entry name" value="ZFP69 zinc finger protein B"/>
    <property type="match status" value="1"/>
</dbReference>
<gene>
    <name evidence="14" type="primary">znf1035</name>
</gene>
<feature type="compositionally biased region" description="Polar residues" evidence="12">
    <location>
        <begin position="737"/>
        <end position="756"/>
    </location>
</feature>
<keyword evidence="15" id="KW-1185">Reference proteome</keyword>
<dbReference type="FunFam" id="3.30.160.60:FF:000016">
    <property type="entry name" value="zinc finger protein 37 homolog"/>
    <property type="match status" value="1"/>
</dbReference>
<feature type="compositionally biased region" description="Basic and acidic residues" evidence="12">
    <location>
        <begin position="827"/>
        <end position="839"/>
    </location>
</feature>
<feature type="domain" description="C2H2-type" evidence="13">
    <location>
        <begin position="1776"/>
        <end position="1803"/>
    </location>
</feature>
<feature type="region of interest" description="Disordered" evidence="12">
    <location>
        <begin position="2598"/>
        <end position="2620"/>
    </location>
</feature>
<reference evidence="14" key="1">
    <citation type="submission" date="2019-06" db="EMBL/GenBank/DDBJ databases">
        <authorList>
            <consortium name="Wellcome Sanger Institute Data Sharing"/>
        </authorList>
    </citation>
    <scope>NUCLEOTIDE SEQUENCE [LARGE SCALE GENOMIC DNA]</scope>
</reference>
<feature type="domain" description="C2H2-type" evidence="13">
    <location>
        <begin position="1482"/>
        <end position="1509"/>
    </location>
</feature>
<feature type="region of interest" description="Disordered" evidence="12">
    <location>
        <begin position="1232"/>
        <end position="1268"/>
    </location>
</feature>
<feature type="domain" description="C2H2-type" evidence="13">
    <location>
        <begin position="2068"/>
        <end position="2096"/>
    </location>
</feature>
<feature type="domain" description="C2H2-type" evidence="13">
    <location>
        <begin position="1345"/>
        <end position="1372"/>
    </location>
</feature>
<feature type="domain" description="C2H2-type" evidence="13">
    <location>
        <begin position="2306"/>
        <end position="2333"/>
    </location>
</feature>
<name>A0A672HUG8_SALFA</name>
<evidence type="ECO:0000256" key="9">
    <source>
        <dbReference type="ARBA" id="ARBA00023163"/>
    </source>
</evidence>
<evidence type="ECO:0000256" key="4">
    <source>
        <dbReference type="ARBA" id="ARBA00022737"/>
    </source>
</evidence>
<feature type="domain" description="C2H2-type" evidence="13">
    <location>
        <begin position="1274"/>
        <end position="1301"/>
    </location>
</feature>
<keyword evidence="9" id="KW-0804">Transcription</keyword>
<feature type="domain" description="C2H2-type" evidence="13">
    <location>
        <begin position="1804"/>
        <end position="1831"/>
    </location>
</feature>
<reference evidence="14" key="3">
    <citation type="submission" date="2025-09" db="UniProtKB">
        <authorList>
            <consortium name="Ensembl"/>
        </authorList>
    </citation>
    <scope>IDENTIFICATION</scope>
</reference>
<dbReference type="FunFam" id="3.30.160.60:FF:000006">
    <property type="entry name" value="Zinc finger protein 184 (Kruppel-like)"/>
    <property type="match status" value="1"/>
</dbReference>
<evidence type="ECO:0000256" key="1">
    <source>
        <dbReference type="ARBA" id="ARBA00004123"/>
    </source>
</evidence>
<feature type="compositionally biased region" description="Acidic residues" evidence="12">
    <location>
        <begin position="1656"/>
        <end position="1672"/>
    </location>
</feature>
<comment type="subcellular location">
    <subcellularLocation>
        <location evidence="1">Nucleus</location>
    </subcellularLocation>
</comment>
<keyword evidence="4" id="KW-0677">Repeat</keyword>
<dbReference type="OrthoDB" id="6077919at2759"/>
<evidence type="ECO:0000256" key="6">
    <source>
        <dbReference type="ARBA" id="ARBA00022833"/>
    </source>
</evidence>
<dbReference type="FunFam" id="3.30.160.60:FF:000634">
    <property type="entry name" value="Zinc finger X-chromosomal protein"/>
    <property type="match status" value="1"/>
</dbReference>
<keyword evidence="5 11" id="KW-0863">Zinc-finger</keyword>
<dbReference type="Ensembl" id="ENSSFAT00005033764.1">
    <property type="protein sequence ID" value="ENSSFAP00005032609.1"/>
    <property type="gene ID" value="ENSSFAG00005016500.1"/>
</dbReference>
<evidence type="ECO:0000313" key="15">
    <source>
        <dbReference type="Proteomes" id="UP000472267"/>
    </source>
</evidence>
<feature type="domain" description="C2H2-type" evidence="13">
    <location>
        <begin position="2274"/>
        <end position="2301"/>
    </location>
</feature>
<comment type="similarity">
    <text evidence="2">Belongs to the krueppel C2H2-type zinc-finger protein family.</text>
</comment>
<keyword evidence="7" id="KW-0805">Transcription regulation</keyword>
<feature type="domain" description="C2H2-type" evidence="13">
    <location>
        <begin position="1892"/>
        <end position="1919"/>
    </location>
</feature>
<feature type="domain" description="C2H2-type" evidence="13">
    <location>
        <begin position="1373"/>
        <end position="1400"/>
    </location>
</feature>
<dbReference type="FunFam" id="3.30.160.60:FF:000100">
    <property type="entry name" value="Zinc finger 45-like"/>
    <property type="match status" value="2"/>
</dbReference>
<feature type="domain" description="C2H2-type" evidence="13">
    <location>
        <begin position="1864"/>
        <end position="1892"/>
    </location>
</feature>
<feature type="domain" description="C2H2-type" evidence="13">
    <location>
        <begin position="1034"/>
        <end position="1061"/>
    </location>
</feature>
<feature type="compositionally biased region" description="Basic and acidic residues" evidence="12">
    <location>
        <begin position="1326"/>
        <end position="1335"/>
    </location>
</feature>
<protein>
    <submittedName>
        <fullName evidence="14">Uncharacterized LOC115396449</fullName>
    </submittedName>
</protein>
<feature type="domain" description="C2H2-type" evidence="13">
    <location>
        <begin position="1511"/>
        <end position="1538"/>
    </location>
</feature>
<feature type="domain" description="C2H2-type" evidence="13">
    <location>
        <begin position="2178"/>
        <end position="2210"/>
    </location>
</feature>
<organism evidence="14 15">
    <name type="scientific">Salarias fasciatus</name>
    <name type="common">Jewelled blenny</name>
    <name type="synonym">Blennius fasciatus</name>
    <dbReference type="NCBI Taxonomy" id="181472"/>
    <lineage>
        <taxon>Eukaryota</taxon>
        <taxon>Metazoa</taxon>
        <taxon>Chordata</taxon>
        <taxon>Craniata</taxon>
        <taxon>Vertebrata</taxon>
        <taxon>Euteleostomi</taxon>
        <taxon>Actinopterygii</taxon>
        <taxon>Neopterygii</taxon>
        <taxon>Teleostei</taxon>
        <taxon>Neoteleostei</taxon>
        <taxon>Acanthomorphata</taxon>
        <taxon>Ovalentaria</taxon>
        <taxon>Blenniimorphae</taxon>
        <taxon>Blenniiformes</taxon>
        <taxon>Blennioidei</taxon>
        <taxon>Blenniidae</taxon>
        <taxon>Salariinae</taxon>
        <taxon>Salarias</taxon>
    </lineage>
</organism>
<feature type="region of interest" description="Disordered" evidence="12">
    <location>
        <begin position="1650"/>
        <end position="1681"/>
    </location>
</feature>
<feature type="region of interest" description="Disordered" evidence="12">
    <location>
        <begin position="1750"/>
        <end position="1769"/>
    </location>
</feature>
<evidence type="ECO:0000256" key="12">
    <source>
        <dbReference type="SAM" id="MobiDB-lite"/>
    </source>
</evidence>
<feature type="domain" description="C2H2-type" evidence="13">
    <location>
        <begin position="2785"/>
        <end position="2812"/>
    </location>
</feature>
<feature type="domain" description="C2H2-type" evidence="13">
    <location>
        <begin position="2871"/>
        <end position="2898"/>
    </location>
</feature>
<dbReference type="Gene3D" id="3.30.160.60">
    <property type="entry name" value="Classic Zinc Finger"/>
    <property type="match status" value="27"/>
</dbReference>
<keyword evidence="6" id="KW-0862">Zinc</keyword>
<dbReference type="GO" id="GO:0000978">
    <property type="term" value="F:RNA polymerase II cis-regulatory region sequence-specific DNA binding"/>
    <property type="evidence" value="ECO:0007669"/>
    <property type="project" value="TreeGrafter"/>
</dbReference>
<feature type="domain" description="C2H2-type" evidence="13">
    <location>
        <begin position="2629"/>
        <end position="2656"/>
    </location>
</feature>
<keyword evidence="8" id="KW-0238">DNA-binding</keyword>
<feature type="domain" description="C2H2-type" evidence="13">
    <location>
        <begin position="2572"/>
        <end position="2595"/>
    </location>
</feature>
<feature type="compositionally biased region" description="Polar residues" evidence="12">
    <location>
        <begin position="2096"/>
        <end position="2113"/>
    </location>
</feature>
<feature type="domain" description="C2H2-type" evidence="13">
    <location>
        <begin position="933"/>
        <end position="957"/>
    </location>
</feature>
<feature type="compositionally biased region" description="Basic and acidic residues" evidence="12">
    <location>
        <begin position="449"/>
        <end position="460"/>
    </location>
</feature>
<feature type="domain" description="C2H2-type" evidence="13">
    <location>
        <begin position="2940"/>
        <end position="2967"/>
    </location>
</feature>
<feature type="compositionally biased region" description="Polar residues" evidence="12">
    <location>
        <begin position="485"/>
        <end position="503"/>
    </location>
</feature>
<feature type="region of interest" description="Disordered" evidence="12">
    <location>
        <begin position="827"/>
        <end position="881"/>
    </location>
</feature>
<feature type="domain" description="C2H2-type" evidence="13">
    <location>
        <begin position="2463"/>
        <end position="2490"/>
    </location>
</feature>
<accession>A0A672HUG8</accession>
<feature type="compositionally biased region" description="Polar residues" evidence="12">
    <location>
        <begin position="1456"/>
        <end position="1476"/>
    </location>
</feature>
<dbReference type="InParanoid" id="A0A672HUG8"/>
<evidence type="ECO:0000256" key="7">
    <source>
        <dbReference type="ARBA" id="ARBA00023015"/>
    </source>
</evidence>
<feature type="compositionally biased region" description="Basic and acidic residues" evidence="12">
    <location>
        <begin position="701"/>
        <end position="711"/>
    </location>
</feature>
<dbReference type="Proteomes" id="UP000472267">
    <property type="component" value="Chromosome 11"/>
</dbReference>
<evidence type="ECO:0000313" key="14">
    <source>
        <dbReference type="Ensembl" id="ENSSFAP00005032609.1"/>
    </source>
</evidence>
<evidence type="ECO:0000256" key="11">
    <source>
        <dbReference type="PROSITE-ProRule" id="PRU00042"/>
    </source>
</evidence>
<feature type="region of interest" description="Disordered" evidence="12">
    <location>
        <begin position="482"/>
        <end position="775"/>
    </location>
</feature>
<keyword evidence="3" id="KW-0479">Metal-binding</keyword>
<feature type="domain" description="C2H2-type" evidence="13">
    <location>
        <begin position="1006"/>
        <end position="1033"/>
    </location>
</feature>
<feature type="domain" description="C2H2-type" evidence="13">
    <location>
        <begin position="2842"/>
        <end position="2870"/>
    </location>
</feature>
<feature type="domain" description="C2H2-type" evidence="13">
    <location>
        <begin position="2150"/>
        <end position="2177"/>
    </location>
</feature>
<feature type="domain" description="C2H2-type" evidence="13">
    <location>
        <begin position="2362"/>
        <end position="2390"/>
    </location>
</feature>